<gene>
    <name evidence="1" type="ORF">SAMN05216268_112261</name>
</gene>
<proteinExistence type="predicted"/>
<name>A0A9X8N1J5_9ACTN</name>
<reference evidence="2" key="1">
    <citation type="submission" date="2016-11" db="EMBL/GenBank/DDBJ databases">
        <authorList>
            <person name="Jaros S."/>
            <person name="Januszkiewicz K."/>
            <person name="Wedrychowicz H."/>
        </authorList>
    </citation>
    <scope>NUCLEOTIDE SEQUENCE [LARGE SCALE GENOMIC DNA]</scope>
    <source>
        <strain evidence="2">CGMCC 4.3555</strain>
    </source>
</reference>
<dbReference type="AlphaFoldDB" id="A0A9X8N1J5"/>
<protein>
    <submittedName>
        <fullName evidence="1">Uncharacterized protein</fullName>
    </submittedName>
</protein>
<evidence type="ECO:0000313" key="1">
    <source>
        <dbReference type="EMBL" id="SHM63758.1"/>
    </source>
</evidence>
<dbReference type="EMBL" id="FRBK01000012">
    <property type="protein sequence ID" value="SHM63758.1"/>
    <property type="molecule type" value="Genomic_DNA"/>
</dbReference>
<dbReference type="Proteomes" id="UP000184388">
    <property type="component" value="Unassembled WGS sequence"/>
</dbReference>
<organism evidence="1 2">
    <name type="scientific">Streptomyces yunnanensis</name>
    <dbReference type="NCBI Taxonomy" id="156453"/>
    <lineage>
        <taxon>Bacteria</taxon>
        <taxon>Bacillati</taxon>
        <taxon>Actinomycetota</taxon>
        <taxon>Actinomycetes</taxon>
        <taxon>Kitasatosporales</taxon>
        <taxon>Streptomycetaceae</taxon>
        <taxon>Streptomyces</taxon>
    </lineage>
</organism>
<sequence>MWMRAIPDRIVSTLYGRGYCQKAKGEPCSGISSGTRLAQEP</sequence>
<comment type="caution">
    <text evidence="1">The sequence shown here is derived from an EMBL/GenBank/DDBJ whole genome shotgun (WGS) entry which is preliminary data.</text>
</comment>
<accession>A0A9X8N1J5</accession>
<evidence type="ECO:0000313" key="2">
    <source>
        <dbReference type="Proteomes" id="UP000184388"/>
    </source>
</evidence>